<dbReference type="PANTHER" id="PTHR44688">
    <property type="entry name" value="DNA-BINDING TRANSCRIPTIONAL ACTIVATOR DEVR_DOSR"/>
    <property type="match status" value="1"/>
</dbReference>
<name>A0A7W3JQ01_9MICO</name>
<dbReference type="CDD" id="cd06170">
    <property type="entry name" value="LuxR_C_like"/>
    <property type="match status" value="1"/>
</dbReference>
<evidence type="ECO:0000313" key="5">
    <source>
        <dbReference type="EMBL" id="MBA8816844.1"/>
    </source>
</evidence>
<dbReference type="Gene3D" id="1.10.10.10">
    <property type="entry name" value="Winged helix-like DNA-binding domain superfamily/Winged helix DNA-binding domain"/>
    <property type="match status" value="1"/>
</dbReference>
<reference evidence="5 6" key="1">
    <citation type="submission" date="2020-07" db="EMBL/GenBank/DDBJ databases">
        <title>Sequencing the genomes of 1000 actinobacteria strains.</title>
        <authorList>
            <person name="Klenk H.-P."/>
        </authorList>
    </citation>
    <scope>NUCLEOTIDE SEQUENCE [LARGE SCALE GENOMIC DNA]</scope>
    <source>
        <strain evidence="5 6">DSM 27576</strain>
    </source>
</reference>
<keyword evidence="1" id="KW-0805">Transcription regulation</keyword>
<dbReference type="PANTHER" id="PTHR44688:SF16">
    <property type="entry name" value="DNA-BINDING TRANSCRIPTIONAL ACTIVATOR DEVR_DOSR"/>
    <property type="match status" value="1"/>
</dbReference>
<protein>
    <submittedName>
        <fullName evidence="5">LuxR family maltose regulon positive regulatory protein</fullName>
    </submittedName>
</protein>
<dbReference type="SMART" id="SM00421">
    <property type="entry name" value="HTH_LUXR"/>
    <property type="match status" value="1"/>
</dbReference>
<dbReference type="PRINTS" id="PR00038">
    <property type="entry name" value="HTHLUXR"/>
</dbReference>
<organism evidence="5 6">
    <name type="scientific">Microbacterium halimionae</name>
    <dbReference type="NCBI Taxonomy" id="1526413"/>
    <lineage>
        <taxon>Bacteria</taxon>
        <taxon>Bacillati</taxon>
        <taxon>Actinomycetota</taxon>
        <taxon>Actinomycetes</taxon>
        <taxon>Micrococcales</taxon>
        <taxon>Microbacteriaceae</taxon>
        <taxon>Microbacterium</taxon>
    </lineage>
</organism>
<gene>
    <name evidence="5" type="ORF">FHX48_001937</name>
</gene>
<feature type="domain" description="HTH luxR-type" evidence="4">
    <location>
        <begin position="782"/>
        <end position="847"/>
    </location>
</feature>
<evidence type="ECO:0000256" key="2">
    <source>
        <dbReference type="ARBA" id="ARBA00023125"/>
    </source>
</evidence>
<dbReference type="InterPro" id="IPR000792">
    <property type="entry name" value="Tscrpt_reg_LuxR_C"/>
</dbReference>
<dbReference type="InterPro" id="IPR011990">
    <property type="entry name" value="TPR-like_helical_dom_sf"/>
</dbReference>
<dbReference type="Gene3D" id="1.25.40.10">
    <property type="entry name" value="Tetratricopeptide repeat domain"/>
    <property type="match status" value="1"/>
</dbReference>
<accession>A0A7W3JQ01</accession>
<dbReference type="SUPFAM" id="SSF48452">
    <property type="entry name" value="TPR-like"/>
    <property type="match status" value="1"/>
</dbReference>
<keyword evidence="3" id="KW-0804">Transcription</keyword>
<dbReference type="GO" id="GO:0006355">
    <property type="term" value="P:regulation of DNA-templated transcription"/>
    <property type="evidence" value="ECO:0007669"/>
    <property type="project" value="InterPro"/>
</dbReference>
<dbReference type="SUPFAM" id="SSF46894">
    <property type="entry name" value="C-terminal effector domain of the bipartite response regulators"/>
    <property type="match status" value="1"/>
</dbReference>
<evidence type="ECO:0000256" key="3">
    <source>
        <dbReference type="ARBA" id="ARBA00023163"/>
    </source>
</evidence>
<dbReference type="Pfam" id="PF00196">
    <property type="entry name" value="GerE"/>
    <property type="match status" value="1"/>
</dbReference>
<dbReference type="InterPro" id="IPR016032">
    <property type="entry name" value="Sig_transdc_resp-reg_C-effctor"/>
</dbReference>
<dbReference type="RefSeq" id="WP_167046245.1">
    <property type="nucleotide sequence ID" value="NZ_JAAOZB010000001.1"/>
</dbReference>
<dbReference type="InterPro" id="IPR036388">
    <property type="entry name" value="WH-like_DNA-bd_sf"/>
</dbReference>
<keyword evidence="2" id="KW-0238">DNA-binding</keyword>
<keyword evidence="6" id="KW-1185">Reference proteome</keyword>
<dbReference type="GO" id="GO:0003677">
    <property type="term" value="F:DNA binding"/>
    <property type="evidence" value="ECO:0007669"/>
    <property type="project" value="UniProtKB-KW"/>
</dbReference>
<evidence type="ECO:0000256" key="1">
    <source>
        <dbReference type="ARBA" id="ARBA00023015"/>
    </source>
</evidence>
<dbReference type="PROSITE" id="PS50043">
    <property type="entry name" value="HTH_LUXR_2"/>
    <property type="match status" value="1"/>
</dbReference>
<dbReference type="Proteomes" id="UP000526083">
    <property type="component" value="Unassembled WGS sequence"/>
</dbReference>
<dbReference type="AlphaFoldDB" id="A0A7W3JQ01"/>
<comment type="caution">
    <text evidence="5">The sequence shown here is derived from an EMBL/GenBank/DDBJ whole genome shotgun (WGS) entry which is preliminary data.</text>
</comment>
<sequence length="851" mass="93245">MGLSGVPRLSPRLVRRERISELFEGDNPLVVAHAPMGYGKTVALAHWAATTGRDGVWLRVRDEVADPVTFVQYLATELDDFGFLDEGNPLLMASDALRIASDPWDLLRRGLRRLPGALTIAIDDSDGLSNETAQGLLALTTDLSMLSVRAATRGTNLLTESALAVLLDAVIVPTSSFALTASEARKVLADSGDESRCEELLAHGGAPVLARMIALGAQTQTSEPRSVIHAVESLLRVRMTHGDHRFVSFLERTALTDSIDIEFAVELTGYHDAGAMFDLAEREGLGYWAAPGVRGRSSRFFYSPFLQVAAEANIRREQPKEVLQQLEMRIARWDLANGRPLPALRRAIFYRDYAFASDVVREHWFEVLKSGKQLNEIFRGVPMLALRAWPLLSMLLALSANAVGAHRLRALEYFALATYGAKAHRAKASPAERALLRVIEAAAYRVGSRSAAALAAADDAYSMMLEMSAADRDLLGTNKSVMYNQIGTTLFYAGRTDDAIDCFERSIAAGEARGLKSGLQGMALKAGVLAVSGDIPEARRAITQAEHQNWPDRWLLGYPGSFYQLARVMVALENGDAEGADTALRTLDPHRETIEHWPLLTHAEVLIGLLRRRPDEMSNFLQRVLHQQHRRKAVSELTKNRLRHTRVLIELARGDMTAADHALGKVSDGARTSVSRARIALARGDADGAMRALHAEDPDDWSARARAEYSALAAAAAAIHDPDSPRTRELMSRIERSLQDRQQWLALAFVPVAGLDAMLVASPPESFEQKLRRARELAIIPAAAARPKLTERELAVVRQLARSESVAEIAAALVVSPNTVKSQLRSIYRKLGVNSRAHALAALSTLNLSEK</sequence>
<proteinExistence type="predicted"/>
<dbReference type="EMBL" id="JACGWY010000003">
    <property type="protein sequence ID" value="MBA8816844.1"/>
    <property type="molecule type" value="Genomic_DNA"/>
</dbReference>
<evidence type="ECO:0000313" key="6">
    <source>
        <dbReference type="Proteomes" id="UP000526083"/>
    </source>
</evidence>
<evidence type="ECO:0000259" key="4">
    <source>
        <dbReference type="PROSITE" id="PS50043"/>
    </source>
</evidence>